<dbReference type="PANTHER" id="PTHR11727">
    <property type="entry name" value="DIMETHYLADENOSINE TRANSFERASE"/>
    <property type="match status" value="1"/>
</dbReference>
<feature type="domain" description="Ribosomal RNA adenine methylase transferase N-terminal" evidence="6">
    <location>
        <begin position="18"/>
        <end position="174"/>
    </location>
</feature>
<dbReference type="GO" id="GO:0003723">
    <property type="term" value="F:RNA binding"/>
    <property type="evidence" value="ECO:0007669"/>
    <property type="project" value="UniProtKB-UniRule"/>
</dbReference>
<keyword evidence="2 5" id="KW-0808">Transferase</keyword>
<dbReference type="Pfam" id="PF00398">
    <property type="entry name" value="RrnaAD"/>
    <property type="match status" value="1"/>
</dbReference>
<evidence type="ECO:0000313" key="7">
    <source>
        <dbReference type="EMBL" id="QGG96180.1"/>
    </source>
</evidence>
<dbReference type="RefSeq" id="WP_153760286.1">
    <property type="nucleotide sequence ID" value="NZ_CP045851.1"/>
</dbReference>
<dbReference type="SUPFAM" id="SSF53335">
    <property type="entry name" value="S-adenosyl-L-methionine-dependent methyltransferases"/>
    <property type="match status" value="1"/>
</dbReference>
<proteinExistence type="inferred from homology"/>
<feature type="binding site" evidence="5">
    <location>
        <position position="59"/>
    </location>
    <ligand>
        <name>S-adenosyl-L-methionine</name>
        <dbReference type="ChEBI" id="CHEBI:59789"/>
    </ligand>
</feature>
<comment type="similarity">
    <text evidence="5">Belongs to the class I-like SAM-binding methyltransferase superfamily. rRNA adenine N(6)-methyltransferase family.</text>
</comment>
<dbReference type="CDD" id="cd02440">
    <property type="entry name" value="AdoMet_MTases"/>
    <property type="match status" value="1"/>
</dbReference>
<dbReference type="InterPro" id="IPR029063">
    <property type="entry name" value="SAM-dependent_MTases_sf"/>
</dbReference>
<dbReference type="PROSITE" id="PS51689">
    <property type="entry name" value="SAM_RNA_A_N6_MT"/>
    <property type="match status" value="1"/>
</dbReference>
<dbReference type="EMBL" id="CP045851">
    <property type="protein sequence ID" value="QGG96180.1"/>
    <property type="molecule type" value="Genomic_DNA"/>
</dbReference>
<feature type="binding site" evidence="5">
    <location>
        <position position="99"/>
    </location>
    <ligand>
        <name>S-adenosyl-L-methionine</name>
        <dbReference type="ChEBI" id="CHEBI:59789"/>
    </ligand>
</feature>
<dbReference type="SMART" id="SM00650">
    <property type="entry name" value="rADc"/>
    <property type="match status" value="1"/>
</dbReference>
<feature type="binding site" evidence="5">
    <location>
        <position position="12"/>
    </location>
    <ligand>
        <name>S-adenosyl-L-methionine</name>
        <dbReference type="ChEBI" id="CHEBI:59789"/>
    </ligand>
</feature>
<organism evidence="7 8">
    <name type="scientific">Actinomarinicola tropica</name>
    <dbReference type="NCBI Taxonomy" id="2789776"/>
    <lineage>
        <taxon>Bacteria</taxon>
        <taxon>Bacillati</taxon>
        <taxon>Actinomycetota</taxon>
        <taxon>Acidimicrobiia</taxon>
        <taxon>Acidimicrobiales</taxon>
        <taxon>Iamiaceae</taxon>
        <taxon>Actinomarinicola</taxon>
    </lineage>
</organism>
<dbReference type="Gene3D" id="3.40.50.150">
    <property type="entry name" value="Vaccinia Virus protein VP39"/>
    <property type="match status" value="1"/>
</dbReference>
<dbReference type="Proteomes" id="UP000334019">
    <property type="component" value="Chromosome"/>
</dbReference>
<dbReference type="GO" id="GO:0000179">
    <property type="term" value="F:rRNA (adenine-N6,N6-)-dimethyltransferase activity"/>
    <property type="evidence" value="ECO:0007669"/>
    <property type="project" value="UniProtKB-UniRule"/>
</dbReference>
<dbReference type="InterPro" id="IPR001737">
    <property type="entry name" value="KsgA/Erm"/>
</dbReference>
<evidence type="ECO:0000259" key="6">
    <source>
        <dbReference type="SMART" id="SM00650"/>
    </source>
</evidence>
<gene>
    <name evidence="7" type="ORF">GH723_14315</name>
</gene>
<name>A0A5Q2RQK7_9ACTN</name>
<keyword evidence="1 5" id="KW-0489">Methyltransferase</keyword>
<evidence type="ECO:0000256" key="4">
    <source>
        <dbReference type="ARBA" id="ARBA00022884"/>
    </source>
</evidence>
<feature type="binding site" evidence="5">
    <location>
        <position position="14"/>
    </location>
    <ligand>
        <name>S-adenosyl-L-methionine</name>
        <dbReference type="ChEBI" id="CHEBI:59789"/>
    </ligand>
</feature>
<keyword evidence="8" id="KW-1185">Reference proteome</keyword>
<protein>
    <submittedName>
        <fullName evidence="7">Methyltransferase domain-containing protein</fullName>
    </submittedName>
</protein>
<evidence type="ECO:0000256" key="5">
    <source>
        <dbReference type="PROSITE-ProRule" id="PRU01026"/>
    </source>
</evidence>
<dbReference type="KEGG" id="atq:GH723_14315"/>
<keyword evidence="4 5" id="KW-0694">RNA-binding</keyword>
<sequence>MSAGRRPRWGWHRLADDAARKVVARTPVRPGDLVVDLGAGCGALTRHLVAAGAEVIAVELHPERLAELRRRFAGHPVTVVRADVRDLRLPRRPFRVVANPPFEATDAILRRLLGRGSALVSADLVLPRHAVERWAGPSAPGAGRWRREWHAGSGGALPRRWFRPAAPMPIEVLRIRRR</sequence>
<dbReference type="PANTHER" id="PTHR11727:SF27">
    <property type="entry name" value="RIBOSOMAL RNA SMALL SUBUNIT METHYLTRANSFERASE, CHLOROPLASTIC"/>
    <property type="match status" value="1"/>
</dbReference>
<evidence type="ECO:0000256" key="2">
    <source>
        <dbReference type="ARBA" id="ARBA00022679"/>
    </source>
</evidence>
<accession>A0A5Q2RQK7</accession>
<evidence type="ECO:0000256" key="1">
    <source>
        <dbReference type="ARBA" id="ARBA00022603"/>
    </source>
</evidence>
<dbReference type="InterPro" id="IPR020598">
    <property type="entry name" value="rRNA_Ade_methylase_Trfase_N"/>
</dbReference>
<evidence type="ECO:0000313" key="8">
    <source>
        <dbReference type="Proteomes" id="UP000334019"/>
    </source>
</evidence>
<feature type="binding site" evidence="5">
    <location>
        <position position="38"/>
    </location>
    <ligand>
        <name>S-adenosyl-L-methionine</name>
        <dbReference type="ChEBI" id="CHEBI:59789"/>
    </ligand>
</feature>
<keyword evidence="3 5" id="KW-0949">S-adenosyl-L-methionine</keyword>
<reference evidence="7 8" key="1">
    <citation type="submission" date="2019-11" db="EMBL/GenBank/DDBJ databases">
        <authorList>
            <person name="He Y."/>
        </authorList>
    </citation>
    <scope>NUCLEOTIDE SEQUENCE [LARGE SCALE GENOMIC DNA]</scope>
    <source>
        <strain evidence="7 8">SCSIO 58843</strain>
    </source>
</reference>
<evidence type="ECO:0000256" key="3">
    <source>
        <dbReference type="ARBA" id="ARBA00022691"/>
    </source>
</evidence>
<feature type="binding site" evidence="5">
    <location>
        <position position="83"/>
    </location>
    <ligand>
        <name>S-adenosyl-L-methionine</name>
        <dbReference type="ChEBI" id="CHEBI:59789"/>
    </ligand>
</feature>
<dbReference type="AlphaFoldDB" id="A0A5Q2RQK7"/>